<evidence type="ECO:0000259" key="3">
    <source>
        <dbReference type="PROSITE" id="PS50994"/>
    </source>
</evidence>
<dbReference type="GO" id="GO:0042575">
    <property type="term" value="C:DNA polymerase complex"/>
    <property type="evidence" value="ECO:0007669"/>
    <property type="project" value="UniProtKB-ARBA"/>
</dbReference>
<dbReference type="InterPro" id="IPR041577">
    <property type="entry name" value="RT_RNaseH_2"/>
</dbReference>
<dbReference type="PROSITE" id="PS50994">
    <property type="entry name" value="INTEGRASE"/>
    <property type="match status" value="1"/>
</dbReference>
<evidence type="ECO:0000256" key="1">
    <source>
        <dbReference type="ARBA" id="ARBA00012493"/>
    </source>
</evidence>
<dbReference type="AlphaFoldDB" id="A0A4Y2TGQ2"/>
<keyword evidence="2" id="KW-0511">Multifunctional enzyme</keyword>
<dbReference type="Gene3D" id="3.30.420.10">
    <property type="entry name" value="Ribonuclease H-like superfamily/Ribonuclease H"/>
    <property type="match status" value="1"/>
</dbReference>
<dbReference type="InterPro" id="IPR036397">
    <property type="entry name" value="RNaseH_sf"/>
</dbReference>
<dbReference type="GO" id="GO:0003676">
    <property type="term" value="F:nucleic acid binding"/>
    <property type="evidence" value="ECO:0007669"/>
    <property type="project" value="InterPro"/>
</dbReference>
<dbReference type="InterPro" id="IPR050951">
    <property type="entry name" value="Retrovirus_Pol_polyprotein"/>
</dbReference>
<gene>
    <name evidence="4" type="primary">pol_3279</name>
    <name evidence="4" type="ORF">AVEN_14465_1</name>
</gene>
<evidence type="ECO:0000313" key="5">
    <source>
        <dbReference type="Proteomes" id="UP000499080"/>
    </source>
</evidence>
<evidence type="ECO:0000256" key="2">
    <source>
        <dbReference type="ARBA" id="ARBA00023268"/>
    </source>
</evidence>
<dbReference type="Gene3D" id="1.10.340.70">
    <property type="match status" value="1"/>
</dbReference>
<dbReference type="GO" id="GO:0003964">
    <property type="term" value="F:RNA-directed DNA polymerase activity"/>
    <property type="evidence" value="ECO:0007669"/>
    <property type="project" value="UniProtKB-EC"/>
</dbReference>
<dbReference type="PANTHER" id="PTHR37984:SF5">
    <property type="entry name" value="PROTEIN NYNRIN-LIKE"/>
    <property type="match status" value="1"/>
</dbReference>
<reference evidence="4 5" key="1">
    <citation type="journal article" date="2019" name="Sci. Rep.">
        <title>Orb-weaving spider Araneus ventricosus genome elucidates the spidroin gene catalogue.</title>
        <authorList>
            <person name="Kono N."/>
            <person name="Nakamura H."/>
            <person name="Ohtoshi R."/>
            <person name="Moran D.A.P."/>
            <person name="Shinohara A."/>
            <person name="Yoshida Y."/>
            <person name="Fujiwara M."/>
            <person name="Mori M."/>
            <person name="Tomita M."/>
            <person name="Arakawa K."/>
        </authorList>
    </citation>
    <scope>NUCLEOTIDE SEQUENCE [LARGE SCALE GENOMIC DNA]</scope>
</reference>
<dbReference type="PANTHER" id="PTHR37984">
    <property type="entry name" value="PROTEIN CBG26694"/>
    <property type="match status" value="1"/>
</dbReference>
<dbReference type="Pfam" id="PF17919">
    <property type="entry name" value="RT_RNaseH_2"/>
    <property type="match status" value="1"/>
</dbReference>
<sequence>MLAEKPVLRIYNPNYETELHIDASLEGYGAILMQKSPVDKNFHPTYYMRIPFKIVTDCSALEKTRQKKDLVTRVARWALLLEELDYVIEHRSGTRMTHVDAPSRSPINIFCISFDNILPRLKSAQDNDNEVKAMKELLRTSAYENYCDRNGILYKFVEGKELVVVPDSMQNEIIRNAHERGHTGVKYTEKHLQDYYYIPKLRQKVEKIISNCVHCILIIQKRGKKEGLLHPLQKEDTPLHTYHIYHLGPLESTNKNYKYVLAIIDAFTKFVWIYPTKSTTSAEVIAKLEIQKAVFGSPFQIISDSSTAFTSGDFADYCAKEEIKHHALRLACQEPMDRLIVSTRPSYQFFQNYPWRIQTSVISSQMNYSRR</sequence>
<dbReference type="Pfam" id="PF00665">
    <property type="entry name" value="rve"/>
    <property type="match status" value="1"/>
</dbReference>
<dbReference type="Proteomes" id="UP000499080">
    <property type="component" value="Unassembled WGS sequence"/>
</dbReference>
<dbReference type="EC" id="2.7.7.49" evidence="1"/>
<dbReference type="InterPro" id="IPR001584">
    <property type="entry name" value="Integrase_cat-core"/>
</dbReference>
<protein>
    <recommendedName>
        <fullName evidence="1">RNA-directed DNA polymerase</fullName>
        <ecNumber evidence="1">2.7.7.49</ecNumber>
    </recommendedName>
</protein>
<organism evidence="4 5">
    <name type="scientific">Araneus ventricosus</name>
    <name type="common">Orbweaver spider</name>
    <name type="synonym">Epeira ventricosa</name>
    <dbReference type="NCBI Taxonomy" id="182803"/>
    <lineage>
        <taxon>Eukaryota</taxon>
        <taxon>Metazoa</taxon>
        <taxon>Ecdysozoa</taxon>
        <taxon>Arthropoda</taxon>
        <taxon>Chelicerata</taxon>
        <taxon>Arachnida</taxon>
        <taxon>Araneae</taxon>
        <taxon>Araneomorphae</taxon>
        <taxon>Entelegynae</taxon>
        <taxon>Araneoidea</taxon>
        <taxon>Araneidae</taxon>
        <taxon>Araneus</taxon>
    </lineage>
</organism>
<dbReference type="InterPro" id="IPR043502">
    <property type="entry name" value="DNA/RNA_pol_sf"/>
</dbReference>
<comment type="caution">
    <text evidence="4">The sequence shown here is derived from an EMBL/GenBank/DDBJ whole genome shotgun (WGS) entry which is preliminary data.</text>
</comment>
<dbReference type="EMBL" id="BGPR01027631">
    <property type="protein sequence ID" value="GBN98295.1"/>
    <property type="molecule type" value="Genomic_DNA"/>
</dbReference>
<feature type="domain" description="Integrase catalytic" evidence="3">
    <location>
        <begin position="234"/>
        <end position="325"/>
    </location>
</feature>
<dbReference type="Pfam" id="PF17921">
    <property type="entry name" value="Integrase_H2C2"/>
    <property type="match status" value="1"/>
</dbReference>
<dbReference type="InterPro" id="IPR012337">
    <property type="entry name" value="RNaseH-like_sf"/>
</dbReference>
<name>A0A4Y2TGQ2_ARAVE</name>
<keyword evidence="5" id="KW-1185">Reference proteome</keyword>
<dbReference type="GO" id="GO:0015074">
    <property type="term" value="P:DNA integration"/>
    <property type="evidence" value="ECO:0007669"/>
    <property type="project" value="InterPro"/>
</dbReference>
<dbReference type="SUPFAM" id="SSF56672">
    <property type="entry name" value="DNA/RNA polymerases"/>
    <property type="match status" value="1"/>
</dbReference>
<proteinExistence type="predicted"/>
<dbReference type="SUPFAM" id="SSF53098">
    <property type="entry name" value="Ribonuclease H-like"/>
    <property type="match status" value="1"/>
</dbReference>
<accession>A0A4Y2TGQ2</accession>
<dbReference type="InterPro" id="IPR041588">
    <property type="entry name" value="Integrase_H2C2"/>
</dbReference>
<evidence type="ECO:0000313" key="4">
    <source>
        <dbReference type="EMBL" id="GBN98295.1"/>
    </source>
</evidence>